<dbReference type="PROSITE" id="PS00640">
    <property type="entry name" value="THIOL_PROTEASE_ASN"/>
    <property type="match status" value="1"/>
</dbReference>
<feature type="domain" description="Cathepsin propeptide inhibitor" evidence="8">
    <location>
        <begin position="56"/>
        <end position="112"/>
    </location>
</feature>
<dbReference type="InterPro" id="IPR013128">
    <property type="entry name" value="Peptidase_C1A"/>
</dbReference>
<evidence type="ECO:0000313" key="9">
    <source>
        <dbReference type="EMBL" id="KAH7567195.1"/>
    </source>
</evidence>
<dbReference type="PRINTS" id="PR00705">
    <property type="entry name" value="PAPAIN"/>
</dbReference>
<dbReference type="InterPro" id="IPR013201">
    <property type="entry name" value="Prot_inhib_I29"/>
</dbReference>
<evidence type="ECO:0000313" key="10">
    <source>
        <dbReference type="Proteomes" id="UP000827721"/>
    </source>
</evidence>
<organism evidence="9 10">
    <name type="scientific">Xanthoceras sorbifolium</name>
    <dbReference type="NCBI Taxonomy" id="99658"/>
    <lineage>
        <taxon>Eukaryota</taxon>
        <taxon>Viridiplantae</taxon>
        <taxon>Streptophyta</taxon>
        <taxon>Embryophyta</taxon>
        <taxon>Tracheophyta</taxon>
        <taxon>Spermatophyta</taxon>
        <taxon>Magnoliopsida</taxon>
        <taxon>eudicotyledons</taxon>
        <taxon>Gunneridae</taxon>
        <taxon>Pentapetalae</taxon>
        <taxon>rosids</taxon>
        <taxon>malvids</taxon>
        <taxon>Sapindales</taxon>
        <taxon>Sapindaceae</taxon>
        <taxon>Xanthoceroideae</taxon>
        <taxon>Xanthoceras</taxon>
    </lineage>
</organism>
<keyword evidence="4" id="KW-0788">Thiol protease</keyword>
<keyword evidence="2" id="KW-0645">Protease</keyword>
<dbReference type="InterPro" id="IPR000668">
    <property type="entry name" value="Peptidase_C1A_C"/>
</dbReference>
<feature type="signal peptide" evidence="6">
    <location>
        <begin position="1"/>
        <end position="21"/>
    </location>
</feature>
<evidence type="ECO:0000256" key="2">
    <source>
        <dbReference type="ARBA" id="ARBA00022670"/>
    </source>
</evidence>
<gene>
    <name evidence="9" type="ORF">JRO89_XS07G0030300</name>
</gene>
<feature type="chain" id="PRO_5047480878" evidence="6">
    <location>
        <begin position="22"/>
        <end position="355"/>
    </location>
</feature>
<dbReference type="Pfam" id="PF00112">
    <property type="entry name" value="Peptidase_C1"/>
    <property type="match status" value="1"/>
</dbReference>
<evidence type="ECO:0000259" key="7">
    <source>
        <dbReference type="SMART" id="SM00645"/>
    </source>
</evidence>
<comment type="caution">
    <text evidence="9">The sequence shown here is derived from an EMBL/GenBank/DDBJ whole genome shotgun (WGS) entry which is preliminary data.</text>
</comment>
<protein>
    <submittedName>
        <fullName evidence="9">Uncharacterized protein</fullName>
    </submittedName>
</protein>
<dbReference type="InterPro" id="IPR039417">
    <property type="entry name" value="Peptidase_C1A_papain-like"/>
</dbReference>
<evidence type="ECO:0000259" key="8">
    <source>
        <dbReference type="SMART" id="SM00848"/>
    </source>
</evidence>
<evidence type="ECO:0000256" key="1">
    <source>
        <dbReference type="ARBA" id="ARBA00008455"/>
    </source>
</evidence>
<dbReference type="CDD" id="cd02248">
    <property type="entry name" value="Peptidase_C1A"/>
    <property type="match status" value="1"/>
</dbReference>
<keyword evidence="10" id="KW-1185">Reference proteome</keyword>
<dbReference type="Gene3D" id="3.90.70.10">
    <property type="entry name" value="Cysteine proteinases"/>
    <property type="match status" value="1"/>
</dbReference>
<evidence type="ECO:0000256" key="6">
    <source>
        <dbReference type="SAM" id="SignalP"/>
    </source>
</evidence>
<reference evidence="9 10" key="1">
    <citation type="submission" date="2021-02" db="EMBL/GenBank/DDBJ databases">
        <title>Plant Genome Project.</title>
        <authorList>
            <person name="Zhang R.-G."/>
        </authorList>
    </citation>
    <scope>NUCLEOTIDE SEQUENCE [LARGE SCALE GENOMIC DNA]</scope>
    <source>
        <tissue evidence="9">Leaves</tissue>
    </source>
</reference>
<dbReference type="EMBL" id="JAFEMO010000007">
    <property type="protein sequence ID" value="KAH7567195.1"/>
    <property type="molecule type" value="Genomic_DNA"/>
</dbReference>
<accession>A0ABQ8HS59</accession>
<keyword evidence="5" id="KW-1015">Disulfide bond</keyword>
<evidence type="ECO:0000256" key="3">
    <source>
        <dbReference type="ARBA" id="ARBA00022801"/>
    </source>
</evidence>
<dbReference type="Pfam" id="PF08246">
    <property type="entry name" value="Inhibitor_I29"/>
    <property type="match status" value="1"/>
</dbReference>
<proteinExistence type="inferred from homology"/>
<dbReference type="Proteomes" id="UP000827721">
    <property type="component" value="Unassembled WGS sequence"/>
</dbReference>
<sequence>MATSSLFSLLFLLLIISLFSAALTSTHGLNDQSLIQQVLSSDGHDHDLLMSAYHQFSSFKKEYNKTYLTQEEDDYRFGVFMSNLLQARRNQILDPTAIHGVTKFSDLTPSEFHRKYLRLDGQIQLPKQLKTLPILPTDNLPTTFDWRDDGAVTGVKNQGSCGACWAFVSIATLETAHFLANDKLVDMSEQQLIDCSHECTSDQKVCNRGCKGGNHILAYRYMLKVGGVEATKDYPYTGIDTGSCKFDKNKIVASIYDFNDIVADEDQYAANLVEYGTVAVEINGAMMQTYRGGIACPPCSDNFTHGVTLVGYGSDRHWIIKNSWGTNFGENGYYRLCKGKLTCGKNPVAAIPFAA</sequence>
<keyword evidence="3" id="KW-0378">Hydrolase</keyword>
<name>A0ABQ8HS59_9ROSI</name>
<keyword evidence="6" id="KW-0732">Signal</keyword>
<dbReference type="PANTHER" id="PTHR12411">
    <property type="entry name" value="CYSTEINE PROTEASE FAMILY C1-RELATED"/>
    <property type="match status" value="1"/>
</dbReference>
<dbReference type="SUPFAM" id="SSF54001">
    <property type="entry name" value="Cysteine proteinases"/>
    <property type="match status" value="1"/>
</dbReference>
<dbReference type="InterPro" id="IPR025661">
    <property type="entry name" value="Pept_asp_AS"/>
</dbReference>
<dbReference type="InterPro" id="IPR038765">
    <property type="entry name" value="Papain-like_cys_pep_sf"/>
</dbReference>
<evidence type="ECO:0000256" key="4">
    <source>
        <dbReference type="ARBA" id="ARBA00022807"/>
    </source>
</evidence>
<evidence type="ECO:0000256" key="5">
    <source>
        <dbReference type="ARBA" id="ARBA00023157"/>
    </source>
</evidence>
<dbReference type="SMART" id="SM00848">
    <property type="entry name" value="Inhibitor_I29"/>
    <property type="match status" value="1"/>
</dbReference>
<comment type="similarity">
    <text evidence="1">Belongs to the peptidase C1 family.</text>
</comment>
<feature type="domain" description="Peptidase C1A papain C-terminal" evidence="7">
    <location>
        <begin position="140"/>
        <end position="353"/>
    </location>
</feature>
<dbReference type="SMART" id="SM00645">
    <property type="entry name" value="Pept_C1"/>
    <property type="match status" value="1"/>
</dbReference>